<feature type="domain" description="Hemerythrin-like" evidence="1">
    <location>
        <begin position="6"/>
        <end position="124"/>
    </location>
</feature>
<gene>
    <name evidence="2" type="ORF">S01H4_15096</name>
</gene>
<proteinExistence type="predicted"/>
<organism evidence="2">
    <name type="scientific">marine sediment metagenome</name>
    <dbReference type="NCBI Taxonomy" id="412755"/>
    <lineage>
        <taxon>unclassified sequences</taxon>
        <taxon>metagenomes</taxon>
        <taxon>ecological metagenomes</taxon>
    </lineage>
</organism>
<name>X0ZC14_9ZZZZ</name>
<dbReference type="Gene3D" id="1.20.120.520">
    <property type="entry name" value="nmb1532 protein domain like"/>
    <property type="match status" value="1"/>
</dbReference>
<reference evidence="2" key="1">
    <citation type="journal article" date="2014" name="Front. Microbiol.">
        <title>High frequency of phylogenetically diverse reductive dehalogenase-homologous genes in deep subseafloor sedimentary metagenomes.</title>
        <authorList>
            <person name="Kawai M."/>
            <person name="Futagami T."/>
            <person name="Toyoda A."/>
            <person name="Takaki Y."/>
            <person name="Nishi S."/>
            <person name="Hori S."/>
            <person name="Arai W."/>
            <person name="Tsubouchi T."/>
            <person name="Morono Y."/>
            <person name="Uchiyama I."/>
            <person name="Ito T."/>
            <person name="Fujiyama A."/>
            <person name="Inagaki F."/>
            <person name="Takami H."/>
        </authorList>
    </citation>
    <scope>NUCLEOTIDE SEQUENCE</scope>
    <source>
        <strain evidence="2">Expedition CK06-06</strain>
    </source>
</reference>
<comment type="caution">
    <text evidence="2">The sequence shown here is derived from an EMBL/GenBank/DDBJ whole genome shotgun (WGS) entry which is preliminary data.</text>
</comment>
<accession>X0ZC14</accession>
<dbReference type="InterPro" id="IPR012312">
    <property type="entry name" value="Hemerythrin-like"/>
</dbReference>
<dbReference type="EMBL" id="BART01006615">
    <property type="protein sequence ID" value="GAG66779.1"/>
    <property type="molecule type" value="Genomic_DNA"/>
</dbReference>
<protein>
    <recommendedName>
        <fullName evidence="1">Hemerythrin-like domain-containing protein</fullName>
    </recommendedName>
</protein>
<evidence type="ECO:0000313" key="2">
    <source>
        <dbReference type="EMBL" id="GAG66779.1"/>
    </source>
</evidence>
<evidence type="ECO:0000259" key="1">
    <source>
        <dbReference type="Pfam" id="PF01814"/>
    </source>
</evidence>
<sequence length="145" mass="17663">MKSTEILDLMVRDHNRLMEYLKDVENNFGRDFGFLGESFNTFQWNLEKHFFVEEKAIFIYYNPDEPDKEYTNFSDLMDQHTEILEKIESLRKKLQKREPFDLYDLKKLLVKHKNFEEKSIYPVLDQEIDDFAKSVIIDRIKEIRV</sequence>
<dbReference type="AlphaFoldDB" id="X0ZC14"/>
<dbReference type="Pfam" id="PF01814">
    <property type="entry name" value="Hemerythrin"/>
    <property type="match status" value="1"/>
</dbReference>